<evidence type="ECO:0000256" key="3">
    <source>
        <dbReference type="ARBA" id="ARBA00022723"/>
    </source>
</evidence>
<keyword evidence="4" id="KW-0408">Iron</keyword>
<dbReference type="Gene3D" id="1.10.490.10">
    <property type="entry name" value="Globins"/>
    <property type="match status" value="1"/>
</dbReference>
<comment type="caution">
    <text evidence="5">The sequence shown here is derived from an EMBL/GenBank/DDBJ whole genome shotgun (WGS) entry which is preliminary data.</text>
</comment>
<evidence type="ECO:0000313" key="6">
    <source>
        <dbReference type="Proteomes" id="UP001168540"/>
    </source>
</evidence>
<evidence type="ECO:0000256" key="2">
    <source>
        <dbReference type="ARBA" id="ARBA00022617"/>
    </source>
</evidence>
<keyword evidence="6" id="KW-1185">Reference proteome</keyword>
<organism evidence="5 6">
    <name type="scientific">Crenobacter oryzisoli</name>
    <dbReference type="NCBI Taxonomy" id="3056844"/>
    <lineage>
        <taxon>Bacteria</taxon>
        <taxon>Pseudomonadati</taxon>
        <taxon>Pseudomonadota</taxon>
        <taxon>Betaproteobacteria</taxon>
        <taxon>Neisseriales</taxon>
        <taxon>Neisseriaceae</taxon>
        <taxon>Crenobacter</taxon>
    </lineage>
</organism>
<dbReference type="InterPro" id="IPR012292">
    <property type="entry name" value="Globin/Proto"/>
</dbReference>
<dbReference type="RefSeq" id="WP_289829273.1">
    <property type="nucleotide sequence ID" value="NZ_JAUEDK010000009.1"/>
</dbReference>
<dbReference type="Proteomes" id="UP001168540">
    <property type="component" value="Unassembled WGS sequence"/>
</dbReference>
<gene>
    <name evidence="5" type="ORF">QU481_07310</name>
</gene>
<dbReference type="SUPFAM" id="SSF46458">
    <property type="entry name" value="Globin-like"/>
    <property type="match status" value="1"/>
</dbReference>
<name>A0ABT7XLN6_9NEIS</name>
<sequence>MTPIADEIGRERVAAVVARFYRRVRAHPTLAEPFARVTDWTEHEAKLTHFWWTTLGGARYRDEELAVGRAHMDVGVTPALLADWLGLFRATLAEEPLADELLLGWLERAERIGQSLLYLAQFTAEQRAARRADALAAHAAESADD</sequence>
<accession>A0ABT7XLN6</accession>
<evidence type="ECO:0000313" key="5">
    <source>
        <dbReference type="EMBL" id="MDN0074699.1"/>
    </source>
</evidence>
<evidence type="ECO:0000256" key="4">
    <source>
        <dbReference type="ARBA" id="ARBA00023004"/>
    </source>
</evidence>
<proteinExistence type="predicted"/>
<dbReference type="InterPro" id="IPR009050">
    <property type="entry name" value="Globin-like_sf"/>
</dbReference>
<evidence type="ECO:0000256" key="1">
    <source>
        <dbReference type="ARBA" id="ARBA00022448"/>
    </source>
</evidence>
<keyword evidence="1" id="KW-0813">Transport</keyword>
<keyword evidence="2" id="KW-0349">Heme</keyword>
<protein>
    <submittedName>
        <fullName evidence="5">Group III truncated hemoglobin</fullName>
    </submittedName>
</protein>
<dbReference type="InterPro" id="IPR001486">
    <property type="entry name" value="Hemoglobin_trunc"/>
</dbReference>
<dbReference type="Pfam" id="PF01152">
    <property type="entry name" value="Bac_globin"/>
    <property type="match status" value="1"/>
</dbReference>
<dbReference type="EMBL" id="JAUEDK010000009">
    <property type="protein sequence ID" value="MDN0074699.1"/>
    <property type="molecule type" value="Genomic_DNA"/>
</dbReference>
<reference evidence="5" key="1">
    <citation type="submission" date="2023-06" db="EMBL/GenBank/DDBJ databases">
        <authorList>
            <person name="Zhang S."/>
        </authorList>
    </citation>
    <scope>NUCLEOTIDE SEQUENCE</scope>
    <source>
        <strain evidence="5">SG2303</strain>
    </source>
</reference>
<dbReference type="CDD" id="cd08916">
    <property type="entry name" value="TrHb3_P"/>
    <property type="match status" value="1"/>
</dbReference>
<keyword evidence="3" id="KW-0479">Metal-binding</keyword>